<keyword evidence="1" id="KW-0732">Signal</keyword>
<accession>H8GL76</accession>
<dbReference type="eggNOG" id="ENOG5032A6R">
    <property type="taxonomic scope" value="Bacteria"/>
</dbReference>
<dbReference type="HOGENOM" id="CLU_064067_0_0_6"/>
<name>H8GL76_METAL</name>
<sequence length="313" mass="34224">MKSYQLKKSGLAIAIVLAASVGTMQSISAAPPTATVGPSAKLGDKESQSLKQKFLGERQVQVEHEALEAIAGTQNALIALQKQDSKKTKALLQEVSGKLDIVLAKYPDLELIPANVEADVNDFELNGKSADVKDVQTLLNQTDTLLAKHKVQDARKILDQLVSEVRITTTSIPLGTFPAAIKDIIALIDKGKMDEAKTALYETLNTLVDITEMIPLPLLRAESMLTEASELEHKEDLSQQASREAIQKLTNDAKSQLLLAETLGYGEKEDYKLLYTAIDDIKDVIHSKKSAAAWDKVKSTFLNLKNKVIHPEK</sequence>
<dbReference type="AlphaFoldDB" id="H8GL76"/>
<dbReference type="EMBL" id="CM001475">
    <property type="protein sequence ID" value="EIC28075.1"/>
    <property type="molecule type" value="Genomic_DNA"/>
</dbReference>
<reference evidence="2 3" key="1">
    <citation type="journal article" date="2013" name="Genome Announc.">
        <title>Genome Sequence of the Obligate Gammaproteobacterial Methanotroph Methylomicrobium album Strain BG8.</title>
        <authorList>
            <person name="Kits K.D."/>
            <person name="Kalyuzhnaya M.G."/>
            <person name="Klotz M.G."/>
            <person name="Jetten M.S."/>
            <person name="Op den Camp H.J."/>
            <person name="Vuilleumier S."/>
            <person name="Bringel F."/>
            <person name="Dispirito A.A."/>
            <person name="Murrell J.C."/>
            <person name="Bruce D."/>
            <person name="Cheng J.F."/>
            <person name="Copeland A."/>
            <person name="Goodwin L."/>
            <person name="Hauser L."/>
            <person name="Lajus A."/>
            <person name="Land M.L."/>
            <person name="Lapidus A."/>
            <person name="Lucas S."/>
            <person name="Medigue C."/>
            <person name="Pitluck S."/>
            <person name="Woyke T."/>
            <person name="Zeytun A."/>
            <person name="Stein L.Y."/>
        </authorList>
    </citation>
    <scope>NUCLEOTIDE SEQUENCE [LARGE SCALE GENOMIC DNA]</scope>
    <source>
        <strain evidence="2 3">BG8</strain>
    </source>
</reference>
<protein>
    <submittedName>
        <fullName evidence="2">YfdX protein</fullName>
    </submittedName>
</protein>
<evidence type="ECO:0000256" key="1">
    <source>
        <dbReference type="SAM" id="SignalP"/>
    </source>
</evidence>
<feature type="signal peptide" evidence="1">
    <location>
        <begin position="1"/>
        <end position="29"/>
    </location>
</feature>
<gene>
    <name evidence="2" type="ORF">Metal_0209</name>
</gene>
<dbReference type="InterPro" id="IPR021236">
    <property type="entry name" value="Uncharacterised_YfdX"/>
</dbReference>
<organism evidence="2 3">
    <name type="scientific">Methylomicrobium album BG8</name>
    <dbReference type="NCBI Taxonomy" id="686340"/>
    <lineage>
        <taxon>Bacteria</taxon>
        <taxon>Pseudomonadati</taxon>
        <taxon>Pseudomonadota</taxon>
        <taxon>Gammaproteobacteria</taxon>
        <taxon>Methylococcales</taxon>
        <taxon>Methylococcaceae</taxon>
        <taxon>Methylomicrobium</taxon>
    </lineage>
</organism>
<dbReference type="Proteomes" id="UP000005090">
    <property type="component" value="Chromosome"/>
</dbReference>
<proteinExistence type="predicted"/>
<evidence type="ECO:0000313" key="2">
    <source>
        <dbReference type="EMBL" id="EIC28075.1"/>
    </source>
</evidence>
<keyword evidence="3" id="KW-1185">Reference proteome</keyword>
<evidence type="ECO:0000313" key="3">
    <source>
        <dbReference type="Proteomes" id="UP000005090"/>
    </source>
</evidence>
<feature type="chain" id="PRO_5003612287" evidence="1">
    <location>
        <begin position="30"/>
        <end position="313"/>
    </location>
</feature>
<dbReference type="Pfam" id="PF10938">
    <property type="entry name" value="YfdX"/>
    <property type="match status" value="1"/>
</dbReference>
<dbReference type="RefSeq" id="WP_005368759.1">
    <property type="nucleotide sequence ID" value="NZ_CM001475.1"/>
</dbReference>